<dbReference type="PROSITE" id="PS50209">
    <property type="entry name" value="CARD"/>
    <property type="match status" value="1"/>
</dbReference>
<name>A0A8J0TVP5_XENLA</name>
<dbReference type="GO" id="GO:0005737">
    <property type="term" value="C:cytoplasm"/>
    <property type="evidence" value="ECO:0007669"/>
    <property type="project" value="TreeGrafter"/>
</dbReference>
<dbReference type="RefSeq" id="XP_041432140.1">
    <property type="nucleotide sequence ID" value="XM_041576206.1"/>
</dbReference>
<dbReference type="CDD" id="cd06736">
    <property type="entry name" value="PDZ_CARD11_CARD14-like"/>
    <property type="match status" value="1"/>
</dbReference>
<keyword evidence="2 3" id="KW-0175">Coiled coil</keyword>
<organism evidence="7">
    <name type="scientific">Xenopus laevis</name>
    <name type="common">African clawed frog</name>
    <dbReference type="NCBI Taxonomy" id="8355"/>
    <lineage>
        <taxon>Eukaryota</taxon>
        <taxon>Metazoa</taxon>
        <taxon>Chordata</taxon>
        <taxon>Craniata</taxon>
        <taxon>Vertebrata</taxon>
        <taxon>Euteleostomi</taxon>
        <taxon>Amphibia</taxon>
        <taxon>Batrachia</taxon>
        <taxon>Anura</taxon>
        <taxon>Pipoidea</taxon>
        <taxon>Pipidae</taxon>
        <taxon>Xenopodinae</taxon>
        <taxon>Xenopus</taxon>
        <taxon>Xenopus</taxon>
    </lineage>
</organism>
<evidence type="ECO:0000256" key="2">
    <source>
        <dbReference type="ARBA" id="ARBA00023054"/>
    </source>
</evidence>
<protein>
    <submittedName>
        <fullName evidence="7">Caspase recruitment domain-containing protein 14 isoform X1</fullName>
    </submittedName>
</protein>
<dbReference type="GO" id="GO:0050700">
    <property type="term" value="F:CARD domain binding"/>
    <property type="evidence" value="ECO:0007669"/>
    <property type="project" value="TreeGrafter"/>
</dbReference>
<evidence type="ECO:0000256" key="1">
    <source>
        <dbReference type="ARBA" id="ARBA00022553"/>
    </source>
</evidence>
<dbReference type="RefSeq" id="XP_018090545.1">
    <property type="nucleotide sequence ID" value="XM_018235056.2"/>
</dbReference>
<evidence type="ECO:0000256" key="4">
    <source>
        <dbReference type="SAM" id="MobiDB-lite"/>
    </source>
</evidence>
<dbReference type="PANTHER" id="PTHR14559">
    <property type="entry name" value="CASPASE RECRUITMENT DOMAIN FAMILY"/>
    <property type="match status" value="1"/>
</dbReference>
<dbReference type="InterPro" id="IPR001315">
    <property type="entry name" value="CARD"/>
</dbReference>
<dbReference type="Xenbase" id="XB-GENE-17337296">
    <property type="gene designation" value="card14.L"/>
</dbReference>
<dbReference type="AGR" id="Xenbase:XB-GENE-17337296"/>
<dbReference type="FunFam" id="1.10.533.10:FF:000003">
    <property type="entry name" value="Caspase recruitment domain family, member 11"/>
    <property type="match status" value="1"/>
</dbReference>
<feature type="coiled-coil region" evidence="3">
    <location>
        <begin position="375"/>
        <end position="409"/>
    </location>
</feature>
<evidence type="ECO:0000313" key="9">
    <source>
        <dbReference type="Xenbase" id="XB-GENE-17337296"/>
    </source>
</evidence>
<dbReference type="GeneID" id="108700978"/>
<evidence type="ECO:0000256" key="3">
    <source>
        <dbReference type="SAM" id="Coils"/>
    </source>
</evidence>
<keyword evidence="6" id="KW-1185">Reference proteome</keyword>
<dbReference type="SUPFAM" id="SSF52540">
    <property type="entry name" value="P-loop containing nucleoside triphosphate hydrolases"/>
    <property type="match status" value="1"/>
</dbReference>
<evidence type="ECO:0000313" key="8">
    <source>
        <dbReference type="RefSeq" id="XP_041432140.1"/>
    </source>
</evidence>
<dbReference type="AlphaFoldDB" id="A0A8J0TVP5"/>
<dbReference type="OrthoDB" id="8795751at2759"/>
<dbReference type="Gene3D" id="3.40.50.300">
    <property type="entry name" value="P-loop containing nucleotide triphosphate hydrolases"/>
    <property type="match status" value="1"/>
</dbReference>
<feature type="domain" description="CARD" evidence="5">
    <location>
        <begin position="15"/>
        <end position="107"/>
    </location>
</feature>
<reference evidence="7" key="1">
    <citation type="submission" date="2022-04" db="UniProtKB">
        <authorList>
            <consortium name="RefSeq"/>
        </authorList>
    </citation>
    <scope>IDENTIFICATION</scope>
    <source>
        <strain evidence="7 8">J_2021</strain>
        <tissue evidence="7 8">Erythrocytes</tissue>
    </source>
</reference>
<dbReference type="InterPro" id="IPR036034">
    <property type="entry name" value="PDZ_sf"/>
</dbReference>
<dbReference type="Gene3D" id="2.30.30.40">
    <property type="entry name" value="SH3 Domains"/>
    <property type="match status" value="1"/>
</dbReference>
<dbReference type="SUPFAM" id="SSF50156">
    <property type="entry name" value="PDZ domain-like"/>
    <property type="match status" value="1"/>
</dbReference>
<dbReference type="SUPFAM" id="SSF47986">
    <property type="entry name" value="DEATH domain"/>
    <property type="match status" value="1"/>
</dbReference>
<dbReference type="PANTHER" id="PTHR14559:SF1">
    <property type="entry name" value="CASPASE RECRUITMENT DOMAIN-CONTAINING PROTEIN 14"/>
    <property type="match status" value="1"/>
</dbReference>
<dbReference type="KEGG" id="xla:108700978"/>
<dbReference type="GO" id="GO:0050776">
    <property type="term" value="P:regulation of immune response"/>
    <property type="evidence" value="ECO:0000318"/>
    <property type="project" value="GO_Central"/>
</dbReference>
<dbReference type="GO" id="GO:0043123">
    <property type="term" value="P:positive regulation of canonical NF-kappaB signal transduction"/>
    <property type="evidence" value="ECO:0000318"/>
    <property type="project" value="GO_Central"/>
</dbReference>
<dbReference type="CTD" id="108700978"/>
<keyword evidence="1" id="KW-0597">Phosphoprotein</keyword>
<evidence type="ECO:0000259" key="5">
    <source>
        <dbReference type="PROSITE" id="PS50209"/>
    </source>
</evidence>
<sequence>MSAQWKADPELMDKEEEELWEMIERHRCKIVQRLSPERLTPYLRQARVLDEMDEEEVLHCAKFSTRAMKMGRLLDLLRTRSKNGAIAFLDSLILTNPRMYTLITGKEASMDPNSFSKLIDSNQLSIYLMQTLSNLQEELMQEKQVKSSLMHHLRKMREKQQQLEEEGESVRSMEHENQRLRREKDAQGQLLTKLKDEQYELSMRYSHALQEKDTVQSKNSELQEQFYAMREELNRLRMDLEVAKSWTAHAQCEEELLCLREENKKFRVRLVKENLETVEEQQPLDVTLQSTQELLAQLRLSKDKLAASEAIEKLWEKEKDTMVQECQNLQLECDILRKKSEAFHSHVCELKKERDQAYRARDMVQTEISTILTEKDFLRQQVMELTDRNSELLQQILSLQEQLQTHRKIRRSFHEACEQRDVTTKSKHMRLVRMYALCPSEEGSRSFSTSISETWTENSCQTSSELGESFNSFTSLHDDYLTDLTKSTSQDLPDLLQGEKAETDSEFEEGLQMFSQMENSESCPSFNNLTISVPRRRYARRETSRVTVIAFQGDDLLKQISIIGGNRTGIFIHQVTQGSAADEMSLRPGYQIMAVDFDVLNPSYKVALEGMTSEDAHCILNRVNGFCCLSVKCNMDEYRKLLQDIESGSVSSGDSFYIQVNQSMAGRVGGGLQVTCGEILHITDTMFKGRYQWFAHRVNAYSMKDGESGIIPNYPQAQQQLITTIQHLTWQNGTSRRPQKQIRIVSTDRCNSHLLWTSLDCGICQCEDPPAGSVLGRSCFTLMPYTLVTHLKTVIPQPVLLVPSLLGRILSEKLCSSKDFIKCDTECLTDAEYAARYQRGDIIGEREREGIRCCFTRQNVESVAKQNAHCILELGLSCLSALLRVGIYPIILHIPLTEKSTKKLKKPLQWWRNCEDLLLECAQREEAELDSLPCLYRTIDPDSWSDTESLLCSVKEAILDEQKRTVWLEKKTC</sequence>
<dbReference type="GO" id="GO:0042981">
    <property type="term" value="P:regulation of apoptotic process"/>
    <property type="evidence" value="ECO:0007669"/>
    <property type="project" value="InterPro"/>
</dbReference>
<dbReference type="Gene3D" id="2.30.42.10">
    <property type="match status" value="1"/>
</dbReference>
<dbReference type="Pfam" id="PF00619">
    <property type="entry name" value="CARD"/>
    <property type="match status" value="1"/>
</dbReference>
<accession>A0A8J0TVP5</accession>
<dbReference type="Gene3D" id="1.10.533.10">
    <property type="entry name" value="Death Domain, Fas"/>
    <property type="match status" value="1"/>
</dbReference>
<dbReference type="InterPro" id="IPR011029">
    <property type="entry name" value="DEATH-like_dom_sf"/>
</dbReference>
<dbReference type="Proteomes" id="UP000186698">
    <property type="component" value="Chromosome 9_10L"/>
</dbReference>
<proteinExistence type="predicted"/>
<dbReference type="FunFam" id="3.40.50.300:FF:000867">
    <property type="entry name" value="Caspase recruitment domain family member 10"/>
    <property type="match status" value="1"/>
</dbReference>
<gene>
    <name evidence="7 8 9" type="primary">card14.L</name>
</gene>
<evidence type="ECO:0000313" key="7">
    <source>
        <dbReference type="RefSeq" id="XP_018090545.1"/>
    </source>
</evidence>
<dbReference type="InterPro" id="IPR027417">
    <property type="entry name" value="P-loop_NTPase"/>
</dbReference>
<evidence type="ECO:0000313" key="6">
    <source>
        <dbReference type="Proteomes" id="UP000186698"/>
    </source>
</evidence>
<feature type="region of interest" description="Disordered" evidence="4">
    <location>
        <begin position="159"/>
        <end position="183"/>
    </location>
</feature>